<dbReference type="SUPFAM" id="SSF55729">
    <property type="entry name" value="Acyl-CoA N-acyltransferases (Nat)"/>
    <property type="match status" value="1"/>
</dbReference>
<dbReference type="CDD" id="cd04301">
    <property type="entry name" value="NAT_SF"/>
    <property type="match status" value="1"/>
</dbReference>
<keyword evidence="3" id="KW-1185">Reference proteome</keyword>
<gene>
    <name evidence="2" type="ORF">IP97_02066</name>
</gene>
<comment type="caution">
    <text evidence="2">The sequence shown here is derived from an EMBL/GenBank/DDBJ whole genome shotgun (WGS) entry which is preliminary data.</text>
</comment>
<evidence type="ECO:0000313" key="2">
    <source>
        <dbReference type="EMBL" id="TWH93548.1"/>
    </source>
</evidence>
<dbReference type="Proteomes" id="UP000315312">
    <property type="component" value="Unassembled WGS sequence"/>
</dbReference>
<organism evidence="2 3">
    <name type="scientific">Flavobacterium cheniae</name>
    <dbReference type="NCBI Taxonomy" id="295428"/>
    <lineage>
        <taxon>Bacteria</taxon>
        <taxon>Pseudomonadati</taxon>
        <taxon>Bacteroidota</taxon>
        <taxon>Flavobacteriia</taxon>
        <taxon>Flavobacteriales</taxon>
        <taxon>Flavobacteriaceae</taxon>
        <taxon>Flavobacterium</taxon>
    </lineage>
</organism>
<accession>A0A562KDP6</accession>
<dbReference type="PROSITE" id="PS51186">
    <property type="entry name" value="GNAT"/>
    <property type="match status" value="1"/>
</dbReference>
<dbReference type="InterPro" id="IPR016181">
    <property type="entry name" value="Acyl_CoA_acyltransferase"/>
</dbReference>
<dbReference type="Pfam" id="PF13302">
    <property type="entry name" value="Acetyltransf_3"/>
    <property type="match status" value="1"/>
</dbReference>
<evidence type="ECO:0000259" key="1">
    <source>
        <dbReference type="PROSITE" id="PS51186"/>
    </source>
</evidence>
<dbReference type="AlphaFoldDB" id="A0A562KDP6"/>
<feature type="domain" description="N-acetyltransferase" evidence="1">
    <location>
        <begin position="21"/>
        <end position="183"/>
    </location>
</feature>
<keyword evidence="2" id="KW-0808">Transferase</keyword>
<dbReference type="Gene3D" id="3.40.630.30">
    <property type="match status" value="1"/>
</dbReference>
<dbReference type="InterPro" id="IPR000182">
    <property type="entry name" value="GNAT_dom"/>
</dbReference>
<dbReference type="EMBL" id="VLKM01000008">
    <property type="protein sequence ID" value="TWH93548.1"/>
    <property type="molecule type" value="Genomic_DNA"/>
</dbReference>
<proteinExistence type="predicted"/>
<dbReference type="PANTHER" id="PTHR43415">
    <property type="entry name" value="SPERMIDINE N(1)-ACETYLTRANSFERASE"/>
    <property type="match status" value="1"/>
</dbReference>
<evidence type="ECO:0000313" key="3">
    <source>
        <dbReference type="Proteomes" id="UP000315312"/>
    </source>
</evidence>
<dbReference type="PANTHER" id="PTHR43415:SF3">
    <property type="entry name" value="GNAT-FAMILY ACETYLTRANSFERASE"/>
    <property type="match status" value="1"/>
</dbReference>
<name>A0A562KDP6_9FLAO</name>
<sequence>MIFELVFELEFEMITLKGTNIYLRALEPEDLEFIYKIENNESVWDVSNTQTPYSRFLIRQYLENAHQDIYEAKQLRLAICLNDTFEAVGLIDLFDFDPKNNRAGVGIVISSESNRNSGIGSEALQLVINYAFNQLQLHQLYANIGSKNEISISLFTKFGFQKIGVKKDWNKINNQYEDEILYQLINHI</sequence>
<dbReference type="GO" id="GO:0016747">
    <property type="term" value="F:acyltransferase activity, transferring groups other than amino-acyl groups"/>
    <property type="evidence" value="ECO:0007669"/>
    <property type="project" value="InterPro"/>
</dbReference>
<reference evidence="2 3" key="1">
    <citation type="journal article" date="2015" name="Stand. Genomic Sci.">
        <title>Genomic Encyclopedia of Bacterial and Archaeal Type Strains, Phase III: the genomes of soil and plant-associated and newly described type strains.</title>
        <authorList>
            <person name="Whitman W.B."/>
            <person name="Woyke T."/>
            <person name="Klenk H.P."/>
            <person name="Zhou Y."/>
            <person name="Lilburn T.G."/>
            <person name="Beck B.J."/>
            <person name="De Vos P."/>
            <person name="Vandamme P."/>
            <person name="Eisen J.A."/>
            <person name="Garrity G."/>
            <person name="Hugenholtz P."/>
            <person name="Kyrpides N.C."/>
        </authorList>
    </citation>
    <scope>NUCLEOTIDE SEQUENCE [LARGE SCALE GENOMIC DNA]</scope>
    <source>
        <strain evidence="2 3">CGMCC 1.6844</strain>
    </source>
</reference>
<protein>
    <submittedName>
        <fullName evidence="2">Diamine N-acetyltransferase</fullName>
    </submittedName>
</protein>